<dbReference type="Gene3D" id="3.40.50.150">
    <property type="entry name" value="Vaccinia Virus protein VP39"/>
    <property type="match status" value="1"/>
</dbReference>
<feature type="domain" description="Methyltransferase" evidence="1">
    <location>
        <begin position="50"/>
        <end position="153"/>
    </location>
</feature>
<evidence type="ECO:0000313" key="3">
    <source>
        <dbReference type="Proteomes" id="UP001497453"/>
    </source>
</evidence>
<protein>
    <recommendedName>
        <fullName evidence="1">Methyltransferase domain-containing protein</fullName>
    </recommendedName>
</protein>
<gene>
    <name evidence="2" type="ORF">GFSPODELE1_LOCUS8234</name>
</gene>
<proteinExistence type="predicted"/>
<reference evidence="3" key="1">
    <citation type="submission" date="2024-04" db="EMBL/GenBank/DDBJ databases">
        <authorList>
            <person name="Shaw F."/>
            <person name="Minotto A."/>
        </authorList>
    </citation>
    <scope>NUCLEOTIDE SEQUENCE [LARGE SCALE GENOMIC DNA]</scope>
</reference>
<sequence length="295" mass="32708">MSERITLDTEVLTSLYLHDGSEAQKSIVRLQIEHRIELVKLWRIRPGDTILEVGCGQGDCTVALAAAVGEEGHVTALDPAPKDYGSPFTVVESQAHIHAGPLGPRVHFVNADIVQFLQSTPTNFTIAVLAHCIWYFASPETLESIFTQLARRVQRICLAEWSLTASDIRGMPHVFASLTQASLECRKKHTTSNIRTVLSPAAIHDIAQKAGLEPKQQKTFAPVEGLMDAWWEVSTVLGREFTKEVEEHVQDAKERAVVFALRDATRSSRTSLKDKGLLLRAMDVWAAVYTTRKTA</sequence>
<dbReference type="SUPFAM" id="SSF53335">
    <property type="entry name" value="S-adenosyl-L-methionine-dependent methyltransferases"/>
    <property type="match status" value="1"/>
</dbReference>
<dbReference type="Pfam" id="PF13649">
    <property type="entry name" value="Methyltransf_25"/>
    <property type="match status" value="1"/>
</dbReference>
<dbReference type="EMBL" id="OZ037949">
    <property type="protein sequence ID" value="CAL1711211.1"/>
    <property type="molecule type" value="Genomic_DNA"/>
</dbReference>
<evidence type="ECO:0000313" key="2">
    <source>
        <dbReference type="EMBL" id="CAL1711211.1"/>
    </source>
</evidence>
<accession>A0ABP1DTS0</accession>
<evidence type="ECO:0000259" key="1">
    <source>
        <dbReference type="Pfam" id="PF13649"/>
    </source>
</evidence>
<keyword evidence="3" id="KW-1185">Reference proteome</keyword>
<dbReference type="InterPro" id="IPR041698">
    <property type="entry name" value="Methyltransf_25"/>
</dbReference>
<dbReference type="InterPro" id="IPR029063">
    <property type="entry name" value="SAM-dependent_MTases_sf"/>
</dbReference>
<dbReference type="Proteomes" id="UP001497453">
    <property type="component" value="Chromosome 6"/>
</dbReference>
<name>A0ABP1DTS0_9APHY</name>
<dbReference type="CDD" id="cd02440">
    <property type="entry name" value="AdoMet_MTases"/>
    <property type="match status" value="1"/>
</dbReference>
<organism evidence="2 3">
    <name type="scientific">Somion occarium</name>
    <dbReference type="NCBI Taxonomy" id="3059160"/>
    <lineage>
        <taxon>Eukaryota</taxon>
        <taxon>Fungi</taxon>
        <taxon>Dikarya</taxon>
        <taxon>Basidiomycota</taxon>
        <taxon>Agaricomycotina</taxon>
        <taxon>Agaricomycetes</taxon>
        <taxon>Polyporales</taxon>
        <taxon>Cerrenaceae</taxon>
        <taxon>Somion</taxon>
    </lineage>
</organism>